<dbReference type="GeneID" id="25915738"/>
<feature type="region of interest" description="Disordered" evidence="1">
    <location>
        <begin position="1"/>
        <end position="33"/>
    </location>
</feature>
<sequence length="75" mass="8652">MPNAHAFWGNEDNRANRKSSGEPESSMAKNEIVNQKNLKNAWEASQITTKEDWNEWIRRLSVQLLRESPSPALRS</sequence>
<dbReference type="STRING" id="667725.A0A0L0F7W3"/>
<feature type="compositionally biased region" description="Basic and acidic residues" evidence="1">
    <location>
        <begin position="11"/>
        <end position="21"/>
    </location>
</feature>
<dbReference type="RefSeq" id="XP_014146115.1">
    <property type="nucleotide sequence ID" value="XM_014290640.1"/>
</dbReference>
<accession>A0A0L0F7W3</accession>
<evidence type="ECO:0000313" key="3">
    <source>
        <dbReference type="Proteomes" id="UP000054560"/>
    </source>
</evidence>
<dbReference type="Proteomes" id="UP000054560">
    <property type="component" value="Unassembled WGS sequence"/>
</dbReference>
<evidence type="ECO:0000256" key="1">
    <source>
        <dbReference type="SAM" id="MobiDB-lite"/>
    </source>
</evidence>
<gene>
    <name evidence="2" type="ORF">SARC_15234</name>
</gene>
<name>A0A0L0F7W3_9EUKA</name>
<protein>
    <submittedName>
        <fullName evidence="2">Uncharacterized protein</fullName>
    </submittedName>
</protein>
<keyword evidence="3" id="KW-1185">Reference proteome</keyword>
<reference evidence="2 3" key="1">
    <citation type="submission" date="2011-02" db="EMBL/GenBank/DDBJ databases">
        <title>The Genome Sequence of Sphaeroforma arctica JP610.</title>
        <authorList>
            <consortium name="The Broad Institute Genome Sequencing Platform"/>
            <person name="Russ C."/>
            <person name="Cuomo C."/>
            <person name="Young S.K."/>
            <person name="Zeng Q."/>
            <person name="Gargeya S."/>
            <person name="Alvarado L."/>
            <person name="Berlin A."/>
            <person name="Chapman S.B."/>
            <person name="Chen Z."/>
            <person name="Freedman E."/>
            <person name="Gellesch M."/>
            <person name="Goldberg J."/>
            <person name="Griggs A."/>
            <person name="Gujja S."/>
            <person name="Heilman E."/>
            <person name="Heiman D."/>
            <person name="Howarth C."/>
            <person name="Mehta T."/>
            <person name="Neiman D."/>
            <person name="Pearson M."/>
            <person name="Roberts A."/>
            <person name="Saif S."/>
            <person name="Shea T."/>
            <person name="Shenoy N."/>
            <person name="Sisk P."/>
            <person name="Stolte C."/>
            <person name="Sykes S."/>
            <person name="White J."/>
            <person name="Yandava C."/>
            <person name="Burger G."/>
            <person name="Gray M.W."/>
            <person name="Holland P.W.H."/>
            <person name="King N."/>
            <person name="Lang F.B.F."/>
            <person name="Roger A.J."/>
            <person name="Ruiz-Trillo I."/>
            <person name="Haas B."/>
            <person name="Nusbaum C."/>
            <person name="Birren B."/>
        </authorList>
    </citation>
    <scope>NUCLEOTIDE SEQUENCE [LARGE SCALE GENOMIC DNA]</scope>
    <source>
        <strain evidence="2 3">JP610</strain>
    </source>
</reference>
<evidence type="ECO:0000313" key="2">
    <source>
        <dbReference type="EMBL" id="KNC72213.1"/>
    </source>
</evidence>
<feature type="non-terminal residue" evidence="2">
    <location>
        <position position="75"/>
    </location>
</feature>
<dbReference type="EMBL" id="KQ247397">
    <property type="protein sequence ID" value="KNC72213.1"/>
    <property type="molecule type" value="Genomic_DNA"/>
</dbReference>
<proteinExistence type="predicted"/>
<organism evidence="2 3">
    <name type="scientific">Sphaeroforma arctica JP610</name>
    <dbReference type="NCBI Taxonomy" id="667725"/>
    <lineage>
        <taxon>Eukaryota</taxon>
        <taxon>Ichthyosporea</taxon>
        <taxon>Ichthyophonida</taxon>
        <taxon>Sphaeroforma</taxon>
    </lineage>
</organism>
<dbReference type="eggNOG" id="KOG0891">
    <property type="taxonomic scope" value="Eukaryota"/>
</dbReference>
<dbReference type="OrthoDB" id="381190at2759"/>
<dbReference type="AlphaFoldDB" id="A0A0L0F7W3"/>